<sequence length="348" mass="39477">MSLAATHLPWGADLTTSWIALLVINVTSPTGYPSEKYFAGAFVGRSWFLTSASCLEPLPEPYQVTVMTVGQDFACAQHERWAFTSVGLEFELHPGYSERSYVDLAMVRTRRTVFHVPEVKLNSSPHLKRDSKCRLLSFEEKHPQRKGDSLPAGFISVKTAECLSEVQEGRICTESGDTSVREMNICPGKLGALLECNGKLTGVLTQPQMTSIVCDLAGHLQHFEDVSKHQNWILDTIEEAYDLIYDEGPPKGWKDMDDEKFADLMKEDELWTAHLDFEKKPLKQASVDERDVEDMEEKIRGHHNESDMEFSQDLNLLISTIVLCSIFLLAAFYFCYVQLQRFDHQLTI</sequence>
<accession>A0A482XMH3</accession>
<dbReference type="PANTHER" id="PTHR24260:SF136">
    <property type="entry name" value="GH08193P-RELATED"/>
    <property type="match status" value="1"/>
</dbReference>
<dbReference type="InParanoid" id="A0A482XMH3"/>
<dbReference type="Gene3D" id="2.40.10.10">
    <property type="entry name" value="Trypsin-like serine proteases"/>
    <property type="match status" value="1"/>
</dbReference>
<dbReference type="InterPro" id="IPR009003">
    <property type="entry name" value="Peptidase_S1_PA"/>
</dbReference>
<feature type="domain" description="Peptidase S1" evidence="3">
    <location>
        <begin position="1"/>
        <end position="238"/>
    </location>
</feature>
<name>A0A482XMH3_LAOST</name>
<dbReference type="Pfam" id="PF00089">
    <property type="entry name" value="Trypsin"/>
    <property type="match status" value="1"/>
</dbReference>
<dbReference type="InterPro" id="IPR001254">
    <property type="entry name" value="Trypsin_dom"/>
</dbReference>
<keyword evidence="1" id="KW-1133">Transmembrane helix</keyword>
<dbReference type="PROSITE" id="PS50240">
    <property type="entry name" value="TRYPSIN_DOM"/>
    <property type="match status" value="1"/>
</dbReference>
<dbReference type="SUPFAM" id="SSF50494">
    <property type="entry name" value="Trypsin-like serine proteases"/>
    <property type="match status" value="1"/>
</dbReference>
<gene>
    <name evidence="4" type="ORF">LSTR_LSTR008265</name>
</gene>
<organism evidence="4 5">
    <name type="scientific">Laodelphax striatellus</name>
    <name type="common">Small brown planthopper</name>
    <name type="synonym">Delphax striatella</name>
    <dbReference type="NCBI Taxonomy" id="195883"/>
    <lineage>
        <taxon>Eukaryota</taxon>
        <taxon>Metazoa</taxon>
        <taxon>Ecdysozoa</taxon>
        <taxon>Arthropoda</taxon>
        <taxon>Hexapoda</taxon>
        <taxon>Insecta</taxon>
        <taxon>Pterygota</taxon>
        <taxon>Neoptera</taxon>
        <taxon>Paraneoptera</taxon>
        <taxon>Hemiptera</taxon>
        <taxon>Auchenorrhyncha</taxon>
        <taxon>Fulgoroidea</taxon>
        <taxon>Delphacidae</taxon>
        <taxon>Criomorphinae</taxon>
        <taxon>Laodelphax</taxon>
    </lineage>
</organism>
<dbReference type="InterPro" id="IPR051333">
    <property type="entry name" value="CLIP_Serine_Protease"/>
</dbReference>
<keyword evidence="1" id="KW-0812">Transmembrane</keyword>
<keyword evidence="5" id="KW-1185">Reference proteome</keyword>
<evidence type="ECO:0000313" key="4">
    <source>
        <dbReference type="EMBL" id="RZF46884.1"/>
    </source>
</evidence>
<dbReference type="EMBL" id="QKKF02005541">
    <property type="protein sequence ID" value="RZF46884.1"/>
    <property type="molecule type" value="Genomic_DNA"/>
</dbReference>
<proteinExistence type="predicted"/>
<evidence type="ECO:0000256" key="1">
    <source>
        <dbReference type="SAM" id="Phobius"/>
    </source>
</evidence>
<dbReference type="OrthoDB" id="6635734at2759"/>
<dbReference type="GO" id="GO:0006508">
    <property type="term" value="P:proteolysis"/>
    <property type="evidence" value="ECO:0007669"/>
    <property type="project" value="InterPro"/>
</dbReference>
<feature type="transmembrane region" description="Helical" evidence="1">
    <location>
        <begin position="316"/>
        <end position="336"/>
    </location>
</feature>
<reference evidence="4 5" key="1">
    <citation type="journal article" date="2017" name="Gigascience">
        <title>Genome sequence of the small brown planthopper, Laodelphax striatellus.</title>
        <authorList>
            <person name="Zhu J."/>
            <person name="Jiang F."/>
            <person name="Wang X."/>
            <person name="Yang P."/>
            <person name="Bao Y."/>
            <person name="Zhao W."/>
            <person name="Wang W."/>
            <person name="Lu H."/>
            <person name="Wang Q."/>
            <person name="Cui N."/>
            <person name="Li J."/>
            <person name="Chen X."/>
            <person name="Luo L."/>
            <person name="Yu J."/>
            <person name="Kang L."/>
            <person name="Cui F."/>
        </authorList>
    </citation>
    <scope>NUCLEOTIDE SEQUENCE [LARGE SCALE GENOMIC DNA]</scope>
    <source>
        <strain evidence="4">Lst14</strain>
    </source>
</reference>
<feature type="chain" id="PRO_5019825523" description="Peptidase S1 domain-containing protein" evidence="2">
    <location>
        <begin position="30"/>
        <end position="348"/>
    </location>
</feature>
<evidence type="ECO:0000256" key="2">
    <source>
        <dbReference type="SAM" id="SignalP"/>
    </source>
</evidence>
<dbReference type="GO" id="GO:0004252">
    <property type="term" value="F:serine-type endopeptidase activity"/>
    <property type="evidence" value="ECO:0007669"/>
    <property type="project" value="InterPro"/>
</dbReference>
<keyword evidence="1" id="KW-0472">Membrane</keyword>
<evidence type="ECO:0000313" key="5">
    <source>
        <dbReference type="Proteomes" id="UP000291343"/>
    </source>
</evidence>
<dbReference type="PANTHER" id="PTHR24260">
    <property type="match status" value="1"/>
</dbReference>
<comment type="caution">
    <text evidence="4">The sequence shown here is derived from an EMBL/GenBank/DDBJ whole genome shotgun (WGS) entry which is preliminary data.</text>
</comment>
<keyword evidence="2" id="KW-0732">Signal</keyword>
<evidence type="ECO:0000259" key="3">
    <source>
        <dbReference type="PROSITE" id="PS50240"/>
    </source>
</evidence>
<dbReference type="Proteomes" id="UP000291343">
    <property type="component" value="Unassembled WGS sequence"/>
</dbReference>
<feature type="signal peptide" evidence="2">
    <location>
        <begin position="1"/>
        <end position="29"/>
    </location>
</feature>
<dbReference type="InterPro" id="IPR043504">
    <property type="entry name" value="Peptidase_S1_PA_chymotrypsin"/>
</dbReference>
<protein>
    <recommendedName>
        <fullName evidence="3">Peptidase S1 domain-containing protein</fullName>
    </recommendedName>
</protein>
<dbReference type="AlphaFoldDB" id="A0A482XMH3"/>
<dbReference type="SMR" id="A0A482XMH3"/>